<organism evidence="1">
    <name type="scientific">Tanacetum cinerariifolium</name>
    <name type="common">Dalmatian daisy</name>
    <name type="synonym">Chrysanthemum cinerariifolium</name>
    <dbReference type="NCBI Taxonomy" id="118510"/>
    <lineage>
        <taxon>Eukaryota</taxon>
        <taxon>Viridiplantae</taxon>
        <taxon>Streptophyta</taxon>
        <taxon>Embryophyta</taxon>
        <taxon>Tracheophyta</taxon>
        <taxon>Spermatophyta</taxon>
        <taxon>Magnoliopsida</taxon>
        <taxon>eudicotyledons</taxon>
        <taxon>Gunneridae</taxon>
        <taxon>Pentapetalae</taxon>
        <taxon>asterids</taxon>
        <taxon>campanulids</taxon>
        <taxon>Asterales</taxon>
        <taxon>Asteraceae</taxon>
        <taxon>Asteroideae</taxon>
        <taxon>Anthemideae</taxon>
        <taxon>Anthemidinae</taxon>
        <taxon>Tanacetum</taxon>
    </lineage>
</organism>
<gene>
    <name evidence="1" type="ORF">Tci_380869</name>
</gene>
<comment type="caution">
    <text evidence="1">The sequence shown here is derived from an EMBL/GenBank/DDBJ whole genome shotgun (WGS) entry which is preliminary data.</text>
</comment>
<reference evidence="1" key="1">
    <citation type="journal article" date="2019" name="Sci. Rep.">
        <title>Draft genome of Tanacetum cinerariifolium, the natural source of mosquito coil.</title>
        <authorList>
            <person name="Yamashiro T."/>
            <person name="Shiraishi A."/>
            <person name="Satake H."/>
            <person name="Nakayama K."/>
        </authorList>
    </citation>
    <scope>NUCLEOTIDE SEQUENCE</scope>
</reference>
<dbReference type="AlphaFoldDB" id="A0A699HFT9"/>
<evidence type="ECO:0000313" key="1">
    <source>
        <dbReference type="EMBL" id="GEY08895.1"/>
    </source>
</evidence>
<name>A0A699HFT9_TANCI</name>
<sequence>MTREELEKDMYERILILQEPRLIIENLKFSDQHKKLLDSVMLDKLKLDEEVEIKKDEATKEVVRGYKTLREMNSLRVFVLPIHIEGNYNTHSLAGTSLNINVLPYGIYAKIGRGDVKLLANKITMLDLLKAEPMGILRDVLCQVGISTILARFLILDMHVDKDKFYVDAVKNKQEEKDSEKTVITKRNTQPILKDLGMEKMVAILGSLPVALQRNEWIPSYADNFIKSWNTRRRSWFFPTKIYPQHETVEEAMLLRVYHELLLWGTSNKAAKSKYNTNLARLLPKQINSLVIVDWEVLNNMGCAEEIKEILEIKVYKVGGQKEIFSSKEWRSIFNINEPIYTELCHEFYSTYEFDEVVMDDELITKKLIKFRLGGHRHTLTLLEFARRLRLYHSVEINEAGFELIMQILKKIGLLTDEVLNSLSALTYCRALDATTIRELIAYNGRLIVEGPAPGVPRVAMPRGPLLSVQDLYDHMGNMKVR</sequence>
<proteinExistence type="predicted"/>
<protein>
    <submittedName>
        <fullName evidence="1">Retrotransposon Orf1</fullName>
    </submittedName>
</protein>
<accession>A0A699HFT9</accession>
<dbReference type="EMBL" id="BKCJ010150991">
    <property type="protein sequence ID" value="GEY08895.1"/>
    <property type="molecule type" value="Genomic_DNA"/>
</dbReference>